<gene>
    <name evidence="1" type="ORF">SUBVAR_06683</name>
</gene>
<protein>
    <submittedName>
        <fullName evidence="1">Uncharacterized protein</fullName>
    </submittedName>
</protein>
<dbReference type="Proteomes" id="UP000003438">
    <property type="component" value="Unassembled WGS sequence"/>
</dbReference>
<dbReference type="EMBL" id="ACBY02000047">
    <property type="protein sequence ID" value="EFB74994.1"/>
    <property type="molecule type" value="Genomic_DNA"/>
</dbReference>
<keyword evidence="2" id="KW-1185">Reference proteome</keyword>
<dbReference type="AlphaFoldDB" id="D1PQL4"/>
<reference evidence="1" key="1">
    <citation type="submission" date="2009-12" db="EMBL/GenBank/DDBJ databases">
        <authorList>
            <person name="Weinstock G."/>
            <person name="Sodergren E."/>
            <person name="Clifton S."/>
            <person name="Fulton L."/>
            <person name="Fulton B."/>
            <person name="Courtney L."/>
            <person name="Fronick C."/>
            <person name="Harrison M."/>
            <person name="Strong C."/>
            <person name="Farmer C."/>
            <person name="Delahaunty K."/>
            <person name="Markovic C."/>
            <person name="Hall O."/>
            <person name="Minx P."/>
            <person name="Tomlinson C."/>
            <person name="Mitreva M."/>
            <person name="Nelson J."/>
            <person name="Hou S."/>
            <person name="Wollam A."/>
            <person name="Pepin K.H."/>
            <person name="Johnson M."/>
            <person name="Bhonagiri V."/>
            <person name="Nash W.E."/>
            <person name="Warren W."/>
            <person name="Chinwalla A."/>
            <person name="Mardis E.R."/>
            <person name="Wilson R.K."/>
        </authorList>
    </citation>
    <scope>NUCLEOTIDE SEQUENCE [LARGE SCALE GENOMIC DNA]</scope>
    <source>
        <strain evidence="1">DSM 15176</strain>
    </source>
</reference>
<evidence type="ECO:0000313" key="1">
    <source>
        <dbReference type="EMBL" id="EFB74994.1"/>
    </source>
</evidence>
<evidence type="ECO:0000313" key="2">
    <source>
        <dbReference type="Proteomes" id="UP000003438"/>
    </source>
</evidence>
<comment type="caution">
    <text evidence="1">The sequence shown here is derived from an EMBL/GenBank/DDBJ whole genome shotgun (WGS) entry which is preliminary data.</text>
</comment>
<accession>D1PQL4</accession>
<sequence length="46" mass="5392">MRIVIAGKNAWLYTETNESADITARDVMRQHFLNFVRNRPQQEASL</sequence>
<organism evidence="1 2">
    <name type="scientific">Subdoligranulum variabile DSM 15176</name>
    <dbReference type="NCBI Taxonomy" id="411471"/>
    <lineage>
        <taxon>Bacteria</taxon>
        <taxon>Bacillati</taxon>
        <taxon>Bacillota</taxon>
        <taxon>Clostridia</taxon>
        <taxon>Eubacteriales</taxon>
        <taxon>Oscillospiraceae</taxon>
        <taxon>Subdoligranulum</taxon>
    </lineage>
</organism>
<name>D1PQL4_9FIRM</name>
<dbReference type="HOGENOM" id="CLU_3189835_0_0_9"/>
<proteinExistence type="predicted"/>
<dbReference type="STRING" id="411471.SUBVAR_06683"/>